<keyword evidence="4" id="KW-1185">Reference proteome</keyword>
<dbReference type="RefSeq" id="WP_162363365.1">
    <property type="nucleotide sequence ID" value="NZ_CP047591.1"/>
</dbReference>
<dbReference type="EMBL" id="CP047591">
    <property type="protein sequence ID" value="QHI73600.1"/>
    <property type="molecule type" value="Genomic_DNA"/>
</dbReference>
<dbReference type="PANTHER" id="PTHR46558:SF11">
    <property type="entry name" value="HTH-TYPE TRANSCRIPTIONAL REGULATOR XRE"/>
    <property type="match status" value="1"/>
</dbReference>
<dbReference type="GO" id="GO:0003677">
    <property type="term" value="F:DNA binding"/>
    <property type="evidence" value="ECO:0007669"/>
    <property type="project" value="UniProtKB-KW"/>
</dbReference>
<feature type="domain" description="HTH cro/C1-type" evidence="2">
    <location>
        <begin position="10"/>
        <end position="64"/>
    </location>
</feature>
<proteinExistence type="predicted"/>
<dbReference type="KEGG" id="amic:Ami3637_15555"/>
<evidence type="ECO:0000313" key="3">
    <source>
        <dbReference type="EMBL" id="QHI73600.1"/>
    </source>
</evidence>
<evidence type="ECO:0000256" key="1">
    <source>
        <dbReference type="ARBA" id="ARBA00023125"/>
    </source>
</evidence>
<evidence type="ECO:0000313" key="4">
    <source>
        <dbReference type="Proteomes" id="UP000463883"/>
    </source>
</evidence>
<dbReference type="InterPro" id="IPR010982">
    <property type="entry name" value="Lambda_DNA-bd_dom_sf"/>
</dbReference>
<protein>
    <submittedName>
        <fullName evidence="3">Helix-turn-helix domain-containing protein</fullName>
    </submittedName>
</protein>
<dbReference type="AlphaFoldDB" id="A0A6P1MFX3"/>
<dbReference type="InterPro" id="IPR001387">
    <property type="entry name" value="Cro/C1-type_HTH"/>
</dbReference>
<dbReference type="CDD" id="cd00093">
    <property type="entry name" value="HTH_XRE"/>
    <property type="match status" value="1"/>
</dbReference>
<gene>
    <name evidence="3" type="ORF">Ami3637_15555</name>
</gene>
<dbReference type="Proteomes" id="UP000463883">
    <property type="component" value="Chromosome"/>
</dbReference>
<dbReference type="SUPFAM" id="SSF47413">
    <property type="entry name" value="lambda repressor-like DNA-binding domains"/>
    <property type="match status" value="1"/>
</dbReference>
<organism evidence="3 4">
    <name type="scientific">Aminipila terrae</name>
    <dbReference type="NCBI Taxonomy" id="2697030"/>
    <lineage>
        <taxon>Bacteria</taxon>
        <taxon>Bacillati</taxon>
        <taxon>Bacillota</taxon>
        <taxon>Clostridia</taxon>
        <taxon>Peptostreptococcales</taxon>
        <taxon>Anaerovoracaceae</taxon>
        <taxon>Aminipila</taxon>
    </lineage>
</organism>
<reference evidence="3 4" key="1">
    <citation type="submission" date="2020-01" db="EMBL/GenBank/DDBJ databases">
        <title>Genomic analysis of Aminipila sp. CBA3637.</title>
        <authorList>
            <person name="Kim Y.B."/>
            <person name="Roh S.W."/>
        </authorList>
    </citation>
    <scope>NUCLEOTIDE SEQUENCE [LARGE SCALE GENOMIC DNA]</scope>
    <source>
        <strain evidence="3 4">CBA3637</strain>
    </source>
</reference>
<dbReference type="Pfam" id="PF01381">
    <property type="entry name" value="HTH_3"/>
    <property type="match status" value="1"/>
</dbReference>
<accession>A0A6P1MFX3</accession>
<dbReference type="SMART" id="SM00530">
    <property type="entry name" value="HTH_XRE"/>
    <property type="match status" value="1"/>
</dbReference>
<keyword evidence="1" id="KW-0238">DNA-binding</keyword>
<name>A0A6P1MFX3_9FIRM</name>
<dbReference type="PROSITE" id="PS50943">
    <property type="entry name" value="HTH_CROC1"/>
    <property type="match status" value="1"/>
</dbReference>
<dbReference type="Gene3D" id="1.10.260.40">
    <property type="entry name" value="lambda repressor-like DNA-binding domains"/>
    <property type="match status" value="1"/>
</dbReference>
<sequence>MKQNLFRENLRKFRENVNLTQKAFAEQLGINVTTYRNYENSNREPDFDTLLLICRKLNVSVDTMLGSTSSYSNDLIKLCKLYNTLDSRNQGALIERAEVLLELQDGRIKYSSLQSSKNSP</sequence>
<evidence type="ECO:0000259" key="2">
    <source>
        <dbReference type="PROSITE" id="PS50943"/>
    </source>
</evidence>
<dbReference type="PANTHER" id="PTHR46558">
    <property type="entry name" value="TRACRIPTIONAL REGULATORY PROTEIN-RELATED-RELATED"/>
    <property type="match status" value="1"/>
</dbReference>